<reference evidence="1 2" key="1">
    <citation type="submission" date="2021-03" db="EMBL/GenBank/DDBJ databases">
        <authorList>
            <person name="Xin L."/>
        </authorList>
    </citation>
    <scope>NUCLEOTIDE SEQUENCE [LARGE SCALE GENOMIC DNA]</scope>
    <source>
        <strain evidence="1 2">XHU 5031</strain>
    </source>
</reference>
<reference evidence="2" key="2">
    <citation type="submission" date="2023-07" db="EMBL/GenBank/DDBJ databases">
        <title>Myceligenerans salitolerans sp. nov., a halotolerant actinomycete isolated from a salt lake in Xinjiang, China.</title>
        <authorList>
            <person name="Guan T."/>
        </authorList>
    </citation>
    <scope>NUCLEOTIDE SEQUENCE [LARGE SCALE GENOMIC DNA]</scope>
    <source>
        <strain evidence="2">XHU 5031</strain>
    </source>
</reference>
<sequence length="169" mass="18356">MSKSICIADASVLHEISRSIDSARHADMIHGLTSCVDQGILGFPRDVATELTVIARGEPIWSWANGLTSKIDNYNPSISWMRPFMGYVQEAGFEYGIDGIESGENAMATVGCLCLQLQSESREFVLATEDNGETPLRPTMEQIANLAGWSMIDARGALNHLGLGHLSMP</sequence>
<keyword evidence="2" id="KW-1185">Reference proteome</keyword>
<protein>
    <submittedName>
        <fullName evidence="1">Uncharacterized protein</fullName>
    </submittedName>
</protein>
<proteinExistence type="predicted"/>
<name>A0ABS3I8Q1_9MICO</name>
<dbReference type="EMBL" id="JAFMPK010000041">
    <property type="protein sequence ID" value="MBO0609367.1"/>
    <property type="molecule type" value="Genomic_DNA"/>
</dbReference>
<accession>A0ABS3I8Q1</accession>
<comment type="caution">
    <text evidence="1">The sequence shown here is derived from an EMBL/GenBank/DDBJ whole genome shotgun (WGS) entry which is preliminary data.</text>
</comment>
<dbReference type="RefSeq" id="WP_207275330.1">
    <property type="nucleotide sequence ID" value="NZ_JAFMPK010000041.1"/>
</dbReference>
<organism evidence="1 2">
    <name type="scientific">Myceligenerans salitolerans</name>
    <dbReference type="NCBI Taxonomy" id="1230528"/>
    <lineage>
        <taxon>Bacteria</taxon>
        <taxon>Bacillati</taxon>
        <taxon>Actinomycetota</taxon>
        <taxon>Actinomycetes</taxon>
        <taxon>Micrococcales</taxon>
        <taxon>Promicromonosporaceae</taxon>
        <taxon>Myceligenerans</taxon>
    </lineage>
</organism>
<evidence type="ECO:0000313" key="2">
    <source>
        <dbReference type="Proteomes" id="UP000664617"/>
    </source>
</evidence>
<dbReference type="Proteomes" id="UP000664617">
    <property type="component" value="Unassembled WGS sequence"/>
</dbReference>
<gene>
    <name evidence="1" type="ORF">J0911_10020</name>
</gene>
<evidence type="ECO:0000313" key="1">
    <source>
        <dbReference type="EMBL" id="MBO0609367.1"/>
    </source>
</evidence>